<gene>
    <name evidence="1" type="ORF">M5D96_009112</name>
</gene>
<organism evidence="1 2">
    <name type="scientific">Drosophila gunungcola</name>
    <name type="common">fruit fly</name>
    <dbReference type="NCBI Taxonomy" id="103775"/>
    <lineage>
        <taxon>Eukaryota</taxon>
        <taxon>Metazoa</taxon>
        <taxon>Ecdysozoa</taxon>
        <taxon>Arthropoda</taxon>
        <taxon>Hexapoda</taxon>
        <taxon>Insecta</taxon>
        <taxon>Pterygota</taxon>
        <taxon>Neoptera</taxon>
        <taxon>Endopterygota</taxon>
        <taxon>Diptera</taxon>
        <taxon>Brachycera</taxon>
        <taxon>Muscomorpha</taxon>
        <taxon>Ephydroidea</taxon>
        <taxon>Drosophilidae</taxon>
        <taxon>Drosophila</taxon>
        <taxon>Sophophora</taxon>
    </lineage>
</organism>
<accession>A0A9P9YJN3</accession>
<name>A0A9P9YJN3_9MUSC</name>
<protein>
    <submittedName>
        <fullName evidence="1">Uncharacterized protein</fullName>
    </submittedName>
</protein>
<dbReference type="EMBL" id="JAMKOV010000009">
    <property type="protein sequence ID" value="KAI8038071.1"/>
    <property type="molecule type" value="Genomic_DNA"/>
</dbReference>
<dbReference type="AlphaFoldDB" id="A0A9P9YJN3"/>
<proteinExistence type="predicted"/>
<keyword evidence="2" id="KW-1185">Reference proteome</keyword>
<reference evidence="1" key="1">
    <citation type="journal article" date="2023" name="Genome Biol. Evol.">
        <title>Long-read-based Genome Assembly of Drosophila gunungcola Reveals Fewer Chemosensory Genes in Flower-breeding Species.</title>
        <authorList>
            <person name="Negi A."/>
            <person name="Liao B.Y."/>
            <person name="Yeh S.D."/>
        </authorList>
    </citation>
    <scope>NUCLEOTIDE SEQUENCE</scope>
    <source>
        <strain evidence="1">Sukarami</strain>
    </source>
</reference>
<feature type="non-terminal residue" evidence="1">
    <location>
        <position position="72"/>
    </location>
</feature>
<comment type="caution">
    <text evidence="1">The sequence shown here is derived from an EMBL/GenBank/DDBJ whole genome shotgun (WGS) entry which is preliminary data.</text>
</comment>
<dbReference type="Proteomes" id="UP001059596">
    <property type="component" value="Unassembled WGS sequence"/>
</dbReference>
<evidence type="ECO:0000313" key="1">
    <source>
        <dbReference type="EMBL" id="KAI8038071.1"/>
    </source>
</evidence>
<sequence>MFVQLLTKNKLTRQQLLDIKRNNRNLRCNANTLNLPDRQFFQSYRIDKDLFIFLTGKIGPDLGQPLIAHVTQ</sequence>
<evidence type="ECO:0000313" key="2">
    <source>
        <dbReference type="Proteomes" id="UP001059596"/>
    </source>
</evidence>